<evidence type="ECO:0000256" key="1">
    <source>
        <dbReference type="SAM" id="SignalP"/>
    </source>
</evidence>
<feature type="chain" id="PRO_5039894491" description="Solute-binding protein family 3/N-terminal domain-containing protein" evidence="1">
    <location>
        <begin position="18"/>
        <end position="195"/>
    </location>
</feature>
<sequence length="195" mass="22150">MRISLLVVLAVALCALCDDLLSSSLSSAMNAALFESIHTQRWQEIYDEWFQPQALLDGGITERQVFSQEWDCQASFMQNFPSVAELEEDHRLYQILADEKIRIGCSPTMEPGFFKDGDNYTGFDYDLTTDLVERVSREYLGDRSTIEIEWVEVTEFSELWTNDGDDFDFGVGMVSFDPVIRQQSAAASCTYVGTQ</sequence>
<protein>
    <recommendedName>
        <fullName evidence="4">Solute-binding protein family 3/N-terminal domain-containing protein</fullName>
    </recommendedName>
</protein>
<keyword evidence="3" id="KW-1185">Reference proteome</keyword>
<reference evidence="2 3" key="1">
    <citation type="journal article" date="2018" name="PLoS ONE">
        <title>The draft genome of Kipferlia bialata reveals reductive genome evolution in fornicate parasites.</title>
        <authorList>
            <person name="Tanifuji G."/>
            <person name="Takabayashi S."/>
            <person name="Kume K."/>
            <person name="Takagi M."/>
            <person name="Nakayama T."/>
            <person name="Kamikawa R."/>
            <person name="Inagaki Y."/>
            <person name="Hashimoto T."/>
        </authorList>
    </citation>
    <scope>NUCLEOTIDE SEQUENCE [LARGE SCALE GENOMIC DNA]</scope>
    <source>
        <strain evidence="2">NY0173</strain>
    </source>
</reference>
<keyword evidence="1" id="KW-0732">Signal</keyword>
<dbReference type="Gene3D" id="3.40.190.10">
    <property type="entry name" value="Periplasmic binding protein-like II"/>
    <property type="match status" value="1"/>
</dbReference>
<gene>
    <name evidence="2" type="ORF">KIPB_008138</name>
</gene>
<evidence type="ECO:0008006" key="4">
    <source>
        <dbReference type="Google" id="ProtNLM"/>
    </source>
</evidence>
<dbReference type="SUPFAM" id="SSF53850">
    <property type="entry name" value="Periplasmic binding protein-like II"/>
    <property type="match status" value="1"/>
</dbReference>
<proteinExistence type="predicted"/>
<evidence type="ECO:0000313" key="3">
    <source>
        <dbReference type="Proteomes" id="UP000265618"/>
    </source>
</evidence>
<name>A0A9K3GJM1_9EUKA</name>
<organism evidence="2 3">
    <name type="scientific">Kipferlia bialata</name>
    <dbReference type="NCBI Taxonomy" id="797122"/>
    <lineage>
        <taxon>Eukaryota</taxon>
        <taxon>Metamonada</taxon>
        <taxon>Carpediemonas-like organisms</taxon>
        <taxon>Kipferlia</taxon>
    </lineage>
</organism>
<accession>A0A9K3GJM1</accession>
<comment type="caution">
    <text evidence="2">The sequence shown here is derived from an EMBL/GenBank/DDBJ whole genome shotgun (WGS) entry which is preliminary data.</text>
</comment>
<feature type="non-terminal residue" evidence="2">
    <location>
        <position position="1"/>
    </location>
</feature>
<dbReference type="Proteomes" id="UP000265618">
    <property type="component" value="Unassembled WGS sequence"/>
</dbReference>
<evidence type="ECO:0000313" key="2">
    <source>
        <dbReference type="EMBL" id="GIQ86309.1"/>
    </source>
</evidence>
<dbReference type="AlphaFoldDB" id="A0A9K3GJM1"/>
<dbReference type="EMBL" id="BDIP01002447">
    <property type="protein sequence ID" value="GIQ86309.1"/>
    <property type="molecule type" value="Genomic_DNA"/>
</dbReference>
<feature type="signal peptide" evidence="1">
    <location>
        <begin position="1"/>
        <end position="17"/>
    </location>
</feature>